<feature type="domain" description="Glycosyltransferase 2-like" evidence="1">
    <location>
        <begin position="5"/>
        <end position="136"/>
    </location>
</feature>
<dbReference type="EMBL" id="CP003837">
    <property type="protein sequence ID" value="AGH46294.1"/>
    <property type="molecule type" value="Genomic_DNA"/>
</dbReference>
<dbReference type="InterPro" id="IPR001173">
    <property type="entry name" value="Glyco_trans_2-like"/>
</dbReference>
<dbReference type="Proteomes" id="UP000011864">
    <property type="component" value="Chromosome"/>
</dbReference>
<dbReference type="InterPro" id="IPR029044">
    <property type="entry name" value="Nucleotide-diphossugar_trans"/>
</dbReference>
<accession>K7AE72</accession>
<dbReference type="HOGENOM" id="CLU_025996_0_5_6"/>
<keyword evidence="3" id="KW-1185">Reference proteome</keyword>
<dbReference type="KEGG" id="gps:C427_4189"/>
<gene>
    <name evidence="2" type="ORF">C427_4189</name>
</gene>
<name>K7AE72_9ALTE</name>
<dbReference type="OrthoDB" id="9802649at2"/>
<dbReference type="eggNOG" id="COG0463">
    <property type="taxonomic scope" value="Bacteria"/>
</dbReference>
<protein>
    <recommendedName>
        <fullName evidence="1">Glycosyltransferase 2-like domain-containing protein</fullName>
    </recommendedName>
</protein>
<evidence type="ECO:0000313" key="2">
    <source>
        <dbReference type="EMBL" id="AGH46294.1"/>
    </source>
</evidence>
<organism evidence="2 3">
    <name type="scientific">Paraglaciecola psychrophila 170</name>
    <dbReference type="NCBI Taxonomy" id="1129794"/>
    <lineage>
        <taxon>Bacteria</taxon>
        <taxon>Pseudomonadati</taxon>
        <taxon>Pseudomonadota</taxon>
        <taxon>Gammaproteobacteria</taxon>
        <taxon>Alteromonadales</taxon>
        <taxon>Alteromonadaceae</taxon>
        <taxon>Paraglaciecola</taxon>
    </lineage>
</organism>
<reference evidence="2 3" key="1">
    <citation type="journal article" date="2013" name="Genome Announc.">
        <title>Complete Genome Sequence of Glaciecola psychrophila Strain 170T.</title>
        <authorList>
            <person name="Yin J."/>
            <person name="Chen J."/>
            <person name="Liu G."/>
            <person name="Yu Y."/>
            <person name="Song L."/>
            <person name="Wang X."/>
            <person name="Qu X."/>
        </authorList>
    </citation>
    <scope>NUCLEOTIDE SEQUENCE [LARGE SCALE GENOMIC DNA]</scope>
    <source>
        <strain evidence="2 3">170</strain>
    </source>
</reference>
<dbReference type="STRING" id="1129794.C427_4189"/>
<dbReference type="Gene3D" id="3.90.550.10">
    <property type="entry name" value="Spore Coat Polysaccharide Biosynthesis Protein SpsA, Chain A"/>
    <property type="match status" value="1"/>
</dbReference>
<evidence type="ECO:0000259" key="1">
    <source>
        <dbReference type="Pfam" id="PF00535"/>
    </source>
</evidence>
<dbReference type="PATRIC" id="fig|1129794.4.peg.4169"/>
<dbReference type="Pfam" id="PF00535">
    <property type="entry name" value="Glycos_transf_2"/>
    <property type="match status" value="1"/>
</dbReference>
<sequence length="336" mass="38754">MSLVSIILPTYNRSKFLNSAFRSIVSQTYQDWELIIVDDGSTDESQAIIEKFANSCSNKIKYIVQSNMGPARARNNGIRSAEGSFLAFFDSDDIWLPHHLSSCLKVLDDHTDVDWVYAACQRVEYENGNGNVILPSTFYHNGEPNKLFSLKSRVYGNLHIIEDNRAVEFQITYGIDSGLQNSVMRAGVFSEMLLPDFRIGEDRLFISMALKRGFKLAFIDDINVHYVVHSGNISDTNLSEENVDKRIIVMQQLIGSYKQTFDYIDNLTQKEKNALNHRLADDWFWKLGYSLQWSHGLRQQAINSYLEGIRLAPLRLTFWKTFIKAFLYFQVQKLRK</sequence>
<dbReference type="CDD" id="cd00761">
    <property type="entry name" value="Glyco_tranf_GTA_type"/>
    <property type="match status" value="1"/>
</dbReference>
<dbReference type="PANTHER" id="PTHR22916">
    <property type="entry name" value="GLYCOSYLTRANSFERASE"/>
    <property type="match status" value="1"/>
</dbReference>
<proteinExistence type="predicted"/>
<evidence type="ECO:0000313" key="3">
    <source>
        <dbReference type="Proteomes" id="UP000011864"/>
    </source>
</evidence>
<dbReference type="PANTHER" id="PTHR22916:SF3">
    <property type="entry name" value="UDP-GLCNAC:BETAGAL BETA-1,3-N-ACETYLGLUCOSAMINYLTRANSFERASE-LIKE PROTEIN 1"/>
    <property type="match status" value="1"/>
</dbReference>
<dbReference type="RefSeq" id="WP_007643674.1">
    <property type="nucleotide sequence ID" value="NC_020514.1"/>
</dbReference>
<dbReference type="AlphaFoldDB" id="K7AE72"/>
<dbReference type="GO" id="GO:0016758">
    <property type="term" value="F:hexosyltransferase activity"/>
    <property type="evidence" value="ECO:0007669"/>
    <property type="project" value="UniProtKB-ARBA"/>
</dbReference>
<dbReference type="SUPFAM" id="SSF53448">
    <property type="entry name" value="Nucleotide-diphospho-sugar transferases"/>
    <property type="match status" value="1"/>
</dbReference>